<protein>
    <submittedName>
        <fullName evidence="2">Uncharacterized protein</fullName>
    </submittedName>
</protein>
<dbReference type="VEuPathDB" id="TriTrypDB:LDHU3_31.4170"/>
<dbReference type="GO" id="GO:0005783">
    <property type="term" value="C:endoplasmic reticulum"/>
    <property type="evidence" value="ECO:0007669"/>
    <property type="project" value="TreeGrafter"/>
</dbReference>
<dbReference type="Proteomes" id="UP000274082">
    <property type="component" value="Chromosome 31"/>
</dbReference>
<accession>A0A3S7X4Q0</accession>
<dbReference type="AlphaFoldDB" id="A0A3S7X4Q0"/>
<dbReference type="GO" id="GO:0000774">
    <property type="term" value="F:adenyl-nucleotide exchange factor activity"/>
    <property type="evidence" value="ECO:0007669"/>
    <property type="project" value="TreeGrafter"/>
</dbReference>
<dbReference type="VEuPathDB" id="TriTrypDB:LdBPK_312340.1"/>
<dbReference type="Gene3D" id="1.25.10.10">
    <property type="entry name" value="Leucine-rich Repeat Variant"/>
    <property type="match status" value="1"/>
</dbReference>
<evidence type="ECO:0000256" key="1">
    <source>
        <dbReference type="SAM" id="MobiDB-lite"/>
    </source>
</evidence>
<organism evidence="2 3">
    <name type="scientific">Leishmania donovani</name>
    <dbReference type="NCBI Taxonomy" id="5661"/>
    <lineage>
        <taxon>Eukaryota</taxon>
        <taxon>Discoba</taxon>
        <taxon>Euglenozoa</taxon>
        <taxon>Kinetoplastea</taxon>
        <taxon>Metakinetoplastina</taxon>
        <taxon>Trypanosomatida</taxon>
        <taxon>Trypanosomatidae</taxon>
        <taxon>Leishmaniinae</taxon>
        <taxon>Leishmania</taxon>
    </lineage>
</organism>
<name>A0A3S7X4Q0_LEIDO</name>
<dbReference type="InterPro" id="IPR011989">
    <property type="entry name" value="ARM-like"/>
</dbReference>
<dbReference type="VEuPathDB" id="TriTrypDB:LdCL_310031400"/>
<dbReference type="PANTHER" id="PTHR19316">
    <property type="entry name" value="PROTEIN FOLDING REGULATOR"/>
    <property type="match status" value="1"/>
</dbReference>
<feature type="region of interest" description="Disordered" evidence="1">
    <location>
        <begin position="21"/>
        <end position="48"/>
    </location>
</feature>
<evidence type="ECO:0000313" key="3">
    <source>
        <dbReference type="Proteomes" id="UP000274082"/>
    </source>
</evidence>
<evidence type="ECO:0000313" key="2">
    <source>
        <dbReference type="EMBL" id="AYU81441.1"/>
    </source>
</evidence>
<dbReference type="SUPFAM" id="SSF48371">
    <property type="entry name" value="ARM repeat"/>
    <property type="match status" value="1"/>
</dbReference>
<gene>
    <name evidence="2" type="ORF">LdCL_310031400</name>
</gene>
<keyword evidence="3" id="KW-1185">Reference proteome</keyword>
<dbReference type="EMBL" id="CP029530">
    <property type="protein sequence ID" value="AYU81441.1"/>
    <property type="molecule type" value="Genomic_DNA"/>
</dbReference>
<dbReference type="InterPro" id="IPR050693">
    <property type="entry name" value="Hsp70_NEF-Inhibitors"/>
</dbReference>
<dbReference type="OrthoDB" id="10250458at2759"/>
<reference evidence="2 3" key="1">
    <citation type="journal article" date="2018" name="Sci. Rep.">
        <title>A complete Leishmania donovani reference genome identifies novel genetic variations associated with virulence.</title>
        <authorList>
            <person name="Lypaczewski P."/>
            <person name="Hoshizaki J."/>
            <person name="Zhang W.-W."/>
            <person name="McCall L.-I."/>
            <person name="Torcivia-Rodriguez J."/>
            <person name="Simonyan V."/>
            <person name="Kaur A."/>
            <person name="Dewar K."/>
            <person name="Matlashewski G."/>
        </authorList>
    </citation>
    <scope>NUCLEOTIDE SEQUENCE [LARGE SCALE GENOMIC DNA]</scope>
    <source>
        <strain evidence="2 3">LdCL</strain>
    </source>
</reference>
<feature type="region of interest" description="Disordered" evidence="1">
    <location>
        <begin position="161"/>
        <end position="186"/>
    </location>
</feature>
<proteinExistence type="predicted"/>
<dbReference type="PANTHER" id="PTHR19316:SF18">
    <property type="entry name" value="HSP70-BINDING PROTEIN 1"/>
    <property type="match status" value="1"/>
</dbReference>
<dbReference type="InterPro" id="IPR016024">
    <property type="entry name" value="ARM-type_fold"/>
</dbReference>
<sequence>MSSDSGINAALLNLCAQLQDGGARSAANERPSAPNHTEGSRETAEQSSTSAAVCATALTAAPAAAAQAQARRAADYEWLRSALASVESPEKRVKQLLFNMENLTTEGKPGPLVQEERLEALEELADMVEDVNWAAEFALMQGPQRLLDVMRCERAAHPLLATGSRDPSASVEAADSTGRGDREVQTATHDGIPSSAVPLFTEFAMIIAHSAQLNEPVQAAYEAAHWEDIILPFMGECIAAVQDLLHLGSDGHAIGAQGDGAEAANAAAGAASLMRLLGALLHACSCLCRDSSPNTVVFFQTSGLAVIVDVLRLTRTLPDSILECTAEGGRTPVVVTNIASDTASDQEVDDIYAPLLGTTRKVTARALFFVAYLASTGVSSEEIIQLTCLHAESGNSGETVQKAAAHALAALVEKSPKAIKEAVHALMPHRLKEWRTQVQRVEGDGEAQDDRLHFLDALERIS</sequence>